<evidence type="ECO:0000313" key="1">
    <source>
        <dbReference type="EMBL" id="EMM72474.1"/>
    </source>
</evidence>
<proteinExistence type="predicted"/>
<dbReference type="AlphaFoldDB" id="M6FQQ8"/>
<gene>
    <name evidence="1" type="ORF">LEP1GSC038_3239</name>
</gene>
<dbReference type="Proteomes" id="UP000012101">
    <property type="component" value="Unassembled WGS sequence"/>
</dbReference>
<name>M6FQQ8_9LEPT</name>
<sequence length="42" mass="5052">MGFYLDRKMKSIFVETGVPLQFGHSFLYFRFRLKKSKKFSSV</sequence>
<accession>M6FQQ8</accession>
<protein>
    <submittedName>
        <fullName evidence="1">Uncharacterized protein</fullName>
    </submittedName>
</protein>
<reference evidence="1 2" key="1">
    <citation type="submission" date="2013-01" db="EMBL/GenBank/DDBJ databases">
        <authorList>
            <person name="Harkins D.M."/>
            <person name="Durkin A.S."/>
            <person name="Brinkac L.M."/>
            <person name="Haft D.H."/>
            <person name="Selengut J.D."/>
            <person name="Sanka R."/>
            <person name="DePew J."/>
            <person name="Purushe J."/>
            <person name="Hospenthal D.R."/>
            <person name="Murray C.K."/>
            <person name="Pimentel G."/>
            <person name="Wasfy M."/>
            <person name="Vinetz J.M."/>
            <person name="Sutton G.G."/>
            <person name="Nierman W.C."/>
            <person name="Fouts D.E."/>
        </authorList>
    </citation>
    <scope>NUCLEOTIDE SEQUENCE [LARGE SCALE GENOMIC DNA]</scope>
    <source>
        <strain evidence="1 2">2006001855</strain>
    </source>
</reference>
<evidence type="ECO:0000313" key="2">
    <source>
        <dbReference type="Proteomes" id="UP000012101"/>
    </source>
</evidence>
<dbReference type="EMBL" id="AFJM02000040">
    <property type="protein sequence ID" value="EMM72474.1"/>
    <property type="molecule type" value="Genomic_DNA"/>
</dbReference>
<organism evidence="1 2">
    <name type="scientific">Leptospira weilii str. 2006001855</name>
    <dbReference type="NCBI Taxonomy" id="996804"/>
    <lineage>
        <taxon>Bacteria</taxon>
        <taxon>Pseudomonadati</taxon>
        <taxon>Spirochaetota</taxon>
        <taxon>Spirochaetia</taxon>
        <taxon>Leptospirales</taxon>
        <taxon>Leptospiraceae</taxon>
        <taxon>Leptospira</taxon>
    </lineage>
</organism>
<comment type="caution">
    <text evidence="1">The sequence shown here is derived from an EMBL/GenBank/DDBJ whole genome shotgun (WGS) entry which is preliminary data.</text>
</comment>